<dbReference type="Pfam" id="PF13966">
    <property type="entry name" value="zf-RVT"/>
    <property type="match status" value="1"/>
</dbReference>
<dbReference type="InterPro" id="IPR026960">
    <property type="entry name" value="RVT-Znf"/>
</dbReference>
<organism evidence="2 3">
    <name type="scientific">Rhynchospora pubera</name>
    <dbReference type="NCBI Taxonomy" id="906938"/>
    <lineage>
        <taxon>Eukaryota</taxon>
        <taxon>Viridiplantae</taxon>
        <taxon>Streptophyta</taxon>
        <taxon>Embryophyta</taxon>
        <taxon>Tracheophyta</taxon>
        <taxon>Spermatophyta</taxon>
        <taxon>Magnoliopsida</taxon>
        <taxon>Liliopsida</taxon>
        <taxon>Poales</taxon>
        <taxon>Cyperaceae</taxon>
        <taxon>Cyperoideae</taxon>
        <taxon>Rhynchosporeae</taxon>
        <taxon>Rhynchospora</taxon>
    </lineage>
</organism>
<sequence length="157" mass="17856">MFSGKVLSPLRFLWKIKIPPSIKLFLLLLAHGRLLTQDQLLRRNIPCVQGCVMCAQAACETAGHLFLDCTFATRLWNVLGYPQSGADPNTSLRDRLLTLFAAANTSADKLALIATTFWGLWLERNNRVFRNQSRRLGAVHQWIICESTLFVKYSWFA</sequence>
<accession>A0AAV8ENL5</accession>
<protein>
    <submittedName>
        <fullName evidence="2">Ribonuclease H-like superfamily protein</fullName>
    </submittedName>
</protein>
<evidence type="ECO:0000313" key="2">
    <source>
        <dbReference type="EMBL" id="KAJ4782179.1"/>
    </source>
</evidence>
<gene>
    <name evidence="2" type="ORF">LUZ62_066436</name>
</gene>
<name>A0AAV8ENL5_9POAL</name>
<evidence type="ECO:0000313" key="3">
    <source>
        <dbReference type="Proteomes" id="UP001140206"/>
    </source>
</evidence>
<proteinExistence type="predicted"/>
<reference evidence="2" key="1">
    <citation type="submission" date="2022-08" db="EMBL/GenBank/DDBJ databases">
        <authorList>
            <person name="Marques A."/>
        </authorList>
    </citation>
    <scope>NUCLEOTIDE SEQUENCE</scope>
    <source>
        <strain evidence="2">RhyPub2mFocal</strain>
        <tissue evidence="2">Leaves</tissue>
    </source>
</reference>
<evidence type="ECO:0000259" key="1">
    <source>
        <dbReference type="Pfam" id="PF13966"/>
    </source>
</evidence>
<dbReference type="Proteomes" id="UP001140206">
    <property type="component" value="Chromosome 3"/>
</dbReference>
<dbReference type="AlphaFoldDB" id="A0AAV8ENL5"/>
<keyword evidence="3" id="KW-1185">Reference proteome</keyword>
<comment type="caution">
    <text evidence="2">The sequence shown here is derived from an EMBL/GenBank/DDBJ whole genome shotgun (WGS) entry which is preliminary data.</text>
</comment>
<dbReference type="EMBL" id="JAMFTS010000003">
    <property type="protein sequence ID" value="KAJ4782179.1"/>
    <property type="molecule type" value="Genomic_DNA"/>
</dbReference>
<feature type="domain" description="Reverse transcriptase zinc-binding" evidence="1">
    <location>
        <begin position="9"/>
        <end position="76"/>
    </location>
</feature>